<evidence type="ECO:0000313" key="3">
    <source>
        <dbReference type="Proteomes" id="UP001152795"/>
    </source>
</evidence>
<feature type="compositionally biased region" description="Basic residues" evidence="1">
    <location>
        <begin position="215"/>
        <end position="224"/>
    </location>
</feature>
<sequence length="287" mass="32496">MASERMFDDSIIIEDYFASPLKSGHENPTTTTENINLVCLGNEFSWEGTLDGLKAFIQNDLELEGNWSSPGGDVKVYTGPKYTINGMEDLKRSLGSFAMIVTKTYCCCRELADEVKRIEGDIKLLKNGVKTHEANETLQCCMGACKNEETRLRDYLEAANATIKDLTPKVQNLESEKSSLLTTIIIIQEDNSQRTNNMHTEKDPHKNAWVEVKNNKKKKHKQNAKQKEQQNEPPIRSDAEKLVAKTNVVCGKKPEAHHQRQLDQAIRPKMMRTSTLREAIQALSQQE</sequence>
<evidence type="ECO:0000313" key="2">
    <source>
        <dbReference type="EMBL" id="CAB3988650.1"/>
    </source>
</evidence>
<feature type="compositionally biased region" description="Basic and acidic residues" evidence="1">
    <location>
        <begin position="225"/>
        <end position="238"/>
    </location>
</feature>
<feature type="region of interest" description="Disordered" evidence="1">
    <location>
        <begin position="215"/>
        <end position="238"/>
    </location>
</feature>
<organism evidence="2 3">
    <name type="scientific">Paramuricea clavata</name>
    <name type="common">Red gorgonian</name>
    <name type="synonym">Violescent sea-whip</name>
    <dbReference type="NCBI Taxonomy" id="317549"/>
    <lineage>
        <taxon>Eukaryota</taxon>
        <taxon>Metazoa</taxon>
        <taxon>Cnidaria</taxon>
        <taxon>Anthozoa</taxon>
        <taxon>Octocorallia</taxon>
        <taxon>Malacalcyonacea</taxon>
        <taxon>Plexauridae</taxon>
        <taxon>Paramuricea</taxon>
    </lineage>
</organism>
<accession>A0A6S7GVU7</accession>
<dbReference type="AlphaFoldDB" id="A0A6S7GVU7"/>
<dbReference type="OrthoDB" id="10627501at2759"/>
<gene>
    <name evidence="2" type="ORF">PACLA_8A036767</name>
</gene>
<name>A0A6S7GVU7_PARCT</name>
<proteinExistence type="predicted"/>
<dbReference type="Proteomes" id="UP001152795">
    <property type="component" value="Unassembled WGS sequence"/>
</dbReference>
<comment type="caution">
    <text evidence="2">The sequence shown here is derived from an EMBL/GenBank/DDBJ whole genome shotgun (WGS) entry which is preliminary data.</text>
</comment>
<keyword evidence="3" id="KW-1185">Reference proteome</keyword>
<reference evidence="2" key="1">
    <citation type="submission" date="2020-04" db="EMBL/GenBank/DDBJ databases">
        <authorList>
            <person name="Alioto T."/>
            <person name="Alioto T."/>
            <person name="Gomez Garrido J."/>
        </authorList>
    </citation>
    <scope>NUCLEOTIDE SEQUENCE</scope>
    <source>
        <strain evidence="2">A484AB</strain>
    </source>
</reference>
<dbReference type="EMBL" id="CACRXK020001358">
    <property type="protein sequence ID" value="CAB3988650.1"/>
    <property type="molecule type" value="Genomic_DNA"/>
</dbReference>
<protein>
    <submittedName>
        <fullName evidence="2">Uncharacterized protein</fullName>
    </submittedName>
</protein>
<evidence type="ECO:0000256" key="1">
    <source>
        <dbReference type="SAM" id="MobiDB-lite"/>
    </source>
</evidence>